<proteinExistence type="predicted"/>
<comment type="caution">
    <text evidence="1">The sequence shown here is derived from an EMBL/GenBank/DDBJ whole genome shotgun (WGS) entry which is preliminary data.</text>
</comment>
<evidence type="ECO:0000313" key="2">
    <source>
        <dbReference type="Proteomes" id="UP001156666"/>
    </source>
</evidence>
<dbReference type="RefSeq" id="WP_235294873.1">
    <property type="nucleotide sequence ID" value="NZ_BSOH01000002.1"/>
</dbReference>
<dbReference type="Proteomes" id="UP001156666">
    <property type="component" value="Unassembled WGS sequence"/>
</dbReference>
<keyword evidence="2" id="KW-1185">Reference proteome</keyword>
<reference evidence="1" key="1">
    <citation type="journal article" date="2014" name="Int. J. Syst. Evol. Microbiol.">
        <title>Complete genome sequence of Corynebacterium casei LMG S-19264T (=DSM 44701T), isolated from a smear-ripened cheese.</title>
        <authorList>
            <consortium name="US DOE Joint Genome Institute (JGI-PGF)"/>
            <person name="Walter F."/>
            <person name="Albersmeier A."/>
            <person name="Kalinowski J."/>
            <person name="Ruckert C."/>
        </authorList>
    </citation>
    <scope>NUCLEOTIDE SEQUENCE</scope>
    <source>
        <strain evidence="1">NBRC 108769</strain>
    </source>
</reference>
<name>A0AA37SMZ6_9BACT</name>
<protein>
    <submittedName>
        <fullName evidence="1">Uncharacterized protein</fullName>
    </submittedName>
</protein>
<sequence>MPSWNVDLEVFGPTTIKRVFNFKQRKELDYHDRLYSNIEINNNGRHGVKITAAAFSNELIYAKKGALYFVGQAIDTLSFSINLPVYISYTENRINTPKTEEVRRIIEDEEWIQVFKDARLYNLTEPTFLRALGWYRKGLCSDDPFDKFLAFWNSIETITNKYNPNKVSCVDRGSKCHMWE</sequence>
<dbReference type="AlphaFoldDB" id="A0AA37SMZ6"/>
<gene>
    <name evidence="1" type="ORF">GCM10007940_06260</name>
</gene>
<evidence type="ECO:0000313" key="1">
    <source>
        <dbReference type="EMBL" id="GLR16011.1"/>
    </source>
</evidence>
<organism evidence="1 2">
    <name type="scientific">Portibacter lacus</name>
    <dbReference type="NCBI Taxonomy" id="1099794"/>
    <lineage>
        <taxon>Bacteria</taxon>
        <taxon>Pseudomonadati</taxon>
        <taxon>Bacteroidota</taxon>
        <taxon>Saprospiria</taxon>
        <taxon>Saprospirales</taxon>
        <taxon>Haliscomenobacteraceae</taxon>
        <taxon>Portibacter</taxon>
    </lineage>
</organism>
<accession>A0AA37SMZ6</accession>
<reference evidence="1" key="2">
    <citation type="submission" date="2023-01" db="EMBL/GenBank/DDBJ databases">
        <title>Draft genome sequence of Portibacter lacus strain NBRC 108769.</title>
        <authorList>
            <person name="Sun Q."/>
            <person name="Mori K."/>
        </authorList>
    </citation>
    <scope>NUCLEOTIDE SEQUENCE</scope>
    <source>
        <strain evidence="1">NBRC 108769</strain>
    </source>
</reference>
<dbReference type="EMBL" id="BSOH01000002">
    <property type="protein sequence ID" value="GLR16011.1"/>
    <property type="molecule type" value="Genomic_DNA"/>
</dbReference>